<comment type="caution">
    <text evidence="2">The sequence shown here is derived from an EMBL/GenBank/DDBJ whole genome shotgun (WGS) entry which is preliminary data.</text>
</comment>
<keyword evidence="1" id="KW-0812">Transmembrane</keyword>
<evidence type="ECO:0008006" key="4">
    <source>
        <dbReference type="Google" id="ProtNLM"/>
    </source>
</evidence>
<sequence>MLLQHRRLALFAAVLALAMKLLVPGGFMPERQGGTLVVLLCDGSSHADTHRALAITLPVTNKAGNPDGDNTHRDCPYAALALAGLPLIGVALMAAALAFMLLRGIAGVAVARGAAPARLRPPLRGPPGLV</sequence>
<organism evidence="2 3">
    <name type="scientific">Novosphingobium pokkalii</name>
    <dbReference type="NCBI Taxonomy" id="1770194"/>
    <lineage>
        <taxon>Bacteria</taxon>
        <taxon>Pseudomonadati</taxon>
        <taxon>Pseudomonadota</taxon>
        <taxon>Alphaproteobacteria</taxon>
        <taxon>Sphingomonadales</taxon>
        <taxon>Sphingomonadaceae</taxon>
        <taxon>Novosphingobium</taxon>
    </lineage>
</organism>
<reference evidence="3" key="1">
    <citation type="journal article" date="2019" name="Int. J. Syst. Evol. Microbiol.">
        <title>The Global Catalogue of Microorganisms (GCM) 10K type strain sequencing project: providing services to taxonomists for standard genome sequencing and annotation.</title>
        <authorList>
            <consortium name="The Broad Institute Genomics Platform"/>
            <consortium name="The Broad Institute Genome Sequencing Center for Infectious Disease"/>
            <person name="Wu L."/>
            <person name="Ma J."/>
        </authorList>
    </citation>
    <scope>NUCLEOTIDE SEQUENCE [LARGE SCALE GENOMIC DNA]</scope>
    <source>
        <strain evidence="3">KCTC 42224</strain>
    </source>
</reference>
<keyword evidence="1" id="KW-1133">Transmembrane helix</keyword>
<dbReference type="Proteomes" id="UP001595683">
    <property type="component" value="Unassembled WGS sequence"/>
</dbReference>
<name>A0ABV7V4I3_9SPHN</name>
<keyword evidence="3" id="KW-1185">Reference proteome</keyword>
<protein>
    <recommendedName>
        <fullName evidence="4">DUF2946 domain-containing protein</fullName>
    </recommendedName>
</protein>
<accession>A0ABV7V4I3</accession>
<proteinExistence type="predicted"/>
<evidence type="ECO:0000313" key="2">
    <source>
        <dbReference type="EMBL" id="MFC3671817.1"/>
    </source>
</evidence>
<dbReference type="EMBL" id="JBHRYE010000014">
    <property type="protein sequence ID" value="MFC3671817.1"/>
    <property type="molecule type" value="Genomic_DNA"/>
</dbReference>
<evidence type="ECO:0000256" key="1">
    <source>
        <dbReference type="SAM" id="Phobius"/>
    </source>
</evidence>
<dbReference type="RefSeq" id="WP_191326284.1">
    <property type="nucleotide sequence ID" value="NZ_BMZP01000038.1"/>
</dbReference>
<gene>
    <name evidence="2" type="ORF">ACFOOT_10315</name>
</gene>
<feature type="transmembrane region" description="Helical" evidence="1">
    <location>
        <begin position="77"/>
        <end position="102"/>
    </location>
</feature>
<evidence type="ECO:0000313" key="3">
    <source>
        <dbReference type="Proteomes" id="UP001595683"/>
    </source>
</evidence>
<keyword evidence="1" id="KW-0472">Membrane</keyword>